<gene>
    <name evidence="1" type="ORF">CLIB1444_09S03532</name>
</gene>
<dbReference type="EMBL" id="CALSDN010000009">
    <property type="protein sequence ID" value="CAH6722436.1"/>
    <property type="molecule type" value="Genomic_DNA"/>
</dbReference>
<sequence length="313" mass="36041">MKVQNDSNLLLPSPSIEKSKPRKRNEFEALDDLNFGSPKRYSKVLQLMDSGVRSPIKKIRKPSPPPSDASLQSPSRTSHNIPPVSTPTQSNFQPRETPKSSPRRKLEYITSPGKTEKSAWGQIEDLQLKPKVYEKSPRKQKKQVDLSEEIYEKINRIPITRYEIKNAPDKTSKPIPERAIPETSIPEKSMKTYSEERSYLLENDPFVEIPYMEPSTTISISELKQMGQNNIIKEEIEYFLDNLTTLSSEESQELQKLLIENGDRFYDLNITMPEIMTEDLRPILTLLLTKKLIKVNEKLIGLIKNDNELMNLI</sequence>
<organism evidence="1 2">
    <name type="scientific">[Candida] jaroonii</name>
    <dbReference type="NCBI Taxonomy" id="467808"/>
    <lineage>
        <taxon>Eukaryota</taxon>
        <taxon>Fungi</taxon>
        <taxon>Dikarya</taxon>
        <taxon>Ascomycota</taxon>
        <taxon>Saccharomycotina</taxon>
        <taxon>Pichiomycetes</taxon>
        <taxon>Debaryomycetaceae</taxon>
        <taxon>Yamadazyma</taxon>
    </lineage>
</organism>
<evidence type="ECO:0000313" key="1">
    <source>
        <dbReference type="EMBL" id="CAH6722436.1"/>
    </source>
</evidence>
<accession>A0ACA9YC59</accession>
<protein>
    <submittedName>
        <fullName evidence="1">Uncharacterized protein</fullName>
    </submittedName>
</protein>
<evidence type="ECO:0000313" key="2">
    <source>
        <dbReference type="Proteomes" id="UP001152531"/>
    </source>
</evidence>
<dbReference type="Proteomes" id="UP001152531">
    <property type="component" value="Unassembled WGS sequence"/>
</dbReference>
<proteinExistence type="predicted"/>
<name>A0ACA9YC59_9ASCO</name>
<comment type="caution">
    <text evidence="1">The sequence shown here is derived from an EMBL/GenBank/DDBJ whole genome shotgun (WGS) entry which is preliminary data.</text>
</comment>
<reference evidence="1" key="1">
    <citation type="submission" date="2022-06" db="EMBL/GenBank/DDBJ databases">
        <authorList>
            <person name="Legras J.-L."/>
            <person name="Devillers H."/>
            <person name="Grondin C."/>
        </authorList>
    </citation>
    <scope>NUCLEOTIDE SEQUENCE</scope>
    <source>
        <strain evidence="1">CLIB 1444</strain>
    </source>
</reference>
<keyword evidence="2" id="KW-1185">Reference proteome</keyword>